<dbReference type="Gene3D" id="3.40.50.1110">
    <property type="entry name" value="SGNH hydrolase"/>
    <property type="match status" value="1"/>
</dbReference>
<dbReference type="AlphaFoldDB" id="A0A2P6TWZ4"/>
<name>A0A2P6TWZ4_CHLSO</name>
<feature type="domain" description="YDG" evidence="5">
    <location>
        <begin position="763"/>
        <end position="920"/>
    </location>
</feature>
<dbReference type="SUPFAM" id="SSF52266">
    <property type="entry name" value="SGNH hydrolase"/>
    <property type="match status" value="1"/>
</dbReference>
<dbReference type="InterPro" id="IPR036514">
    <property type="entry name" value="SGNH_hydro_sf"/>
</dbReference>
<feature type="compositionally biased region" description="Acidic residues" evidence="3">
    <location>
        <begin position="1015"/>
        <end position="1027"/>
    </location>
</feature>
<evidence type="ECO:0000256" key="1">
    <source>
        <dbReference type="ARBA" id="ARBA00023242"/>
    </source>
</evidence>
<keyword evidence="4" id="KW-0732">Signal</keyword>
<gene>
    <name evidence="6" type="ORF">C2E21_3184</name>
</gene>
<feature type="compositionally biased region" description="Low complexity" evidence="3">
    <location>
        <begin position="55"/>
        <end position="64"/>
    </location>
</feature>
<reference evidence="6 7" key="1">
    <citation type="journal article" date="2018" name="Plant J.">
        <title>Genome sequences of Chlorella sorokiniana UTEX 1602 and Micractinium conductrix SAG 241.80: implications to maltose excretion by a green alga.</title>
        <authorList>
            <person name="Arriola M.B."/>
            <person name="Velmurugan N."/>
            <person name="Zhang Y."/>
            <person name="Plunkett M.H."/>
            <person name="Hondzo H."/>
            <person name="Barney B.M."/>
        </authorList>
    </citation>
    <scope>NUCLEOTIDE SEQUENCE [LARGE SCALE GENOMIC DNA]</scope>
    <source>
        <strain evidence="7">UTEX 1602</strain>
    </source>
</reference>
<evidence type="ECO:0000256" key="4">
    <source>
        <dbReference type="SAM" id="SignalP"/>
    </source>
</evidence>
<dbReference type="Proteomes" id="UP000239899">
    <property type="component" value="Unassembled WGS sequence"/>
</dbReference>
<dbReference type="SUPFAM" id="SSF88697">
    <property type="entry name" value="PUA domain-like"/>
    <property type="match status" value="1"/>
</dbReference>
<dbReference type="Gene3D" id="2.30.280.10">
    <property type="entry name" value="SRA-YDG"/>
    <property type="match status" value="1"/>
</dbReference>
<dbReference type="EMBL" id="LHPG02000005">
    <property type="protein sequence ID" value="PRW58582.1"/>
    <property type="molecule type" value="Genomic_DNA"/>
</dbReference>
<evidence type="ECO:0000259" key="5">
    <source>
        <dbReference type="PROSITE" id="PS51015"/>
    </source>
</evidence>
<dbReference type="PROSITE" id="PS51015">
    <property type="entry name" value="YDG"/>
    <property type="match status" value="1"/>
</dbReference>
<evidence type="ECO:0000256" key="3">
    <source>
        <dbReference type="SAM" id="MobiDB-lite"/>
    </source>
</evidence>
<dbReference type="PANTHER" id="PTHR34407:SF1">
    <property type="entry name" value="SGNH HYDROLASE-TYPE ESTERASE DOMAIN-CONTAINING PROTEIN"/>
    <property type="match status" value="1"/>
</dbReference>
<proteinExistence type="predicted"/>
<dbReference type="CDD" id="cd00229">
    <property type="entry name" value="SGNH_hydrolase"/>
    <property type="match status" value="1"/>
</dbReference>
<sequence length="1180" mass="127739">MGWKRSAAAGLQNPLLCLAVGTLLGLLLASAGSSGFQGRAQLPWLSPRSQAAPVRPAAAAAAAEQRSKPTGQRAGSCKQSDCPKPAVLAVPDMRASMPWEPLLTDEEVQRAESYYGTGRRIRRVAAKLLAGQPIQAYTLGASVTRGLGATRPEHNYANRFFSLINATFPNRDHVFANKGIGGTSSGIFTACAEQMVPPEADVVVVEFTYNEPEDEPFDSPPRRGFEELLRKLLRLRNGPAVLLLHHYAWWYTYGDGVKYGLYYRPGEAQLSTFGNYYDLPTVSMRNVLWPLMRAGIEGFKPDKLENGLGHTSPLDIKIPGAEPGREWEYYYHDRTHPSDRGHQMMAEALAGPLQRAIEEEAAAAAGQLRHASRRQDERLEGMLPPMVPGNTESPTTVCAMQEDFQPMVAAHKGFQWRPERPNATSFVEQKWGWTGLAVGDWAELQLDTRADGKGVKTDKEGKKGKANIWLSYLRSYEHMGVARVECRSGCSCEPSRLDGTWERQVSLQQIHMFKASQHAKCVIRVTIIDEQGEVESDGHKITLMAVMVTQFPMRLSVYAEQFSDVAAHKCRWSSEEVAMTEALKQAIVGDDLPGLLSILAAARGSAAVEEGGYSTLLHLAAARLRSAMIAPLLSAAPEVAMVSDPPYEEEWELVPGDDPCLASALPAVLERSEAEAACLVDCLPERDRLRLQAAARALSVARPGRPALPAALVLKGIACYDEKLAGLIAAGRGSGRPDRPAMAACKGDARSMGHAGRTFPPGPLPDGIDVGFCLKSRAAGFVGGLFRTTMHGIELEERRSGMAVTLVAGGNYNNRIVECGGLMEDQLGAAACIIEGQGGQQHNNGVQIEHQTFESSGNAGMRRAQEAGSPLRLWLKVSMPNDQLKEQYGLCYTGQWKVTDSWLWTNPRDGFRRCRFLLQRLPGQAPMPRRPLYIRGKSGAKRANQLQQLCTVALWGGSLGGCVLADVCSKCRCVSNYHAFADCFGIDLACSGKRRRRKQSSGSGSGSGDKHDVCSSDDEEGSEDEEAGSAAAPLPRPNIVCSSCHVAEVCHSCLSDAAFKQFAGTDEPWLCTHSAGTAGTAGAAGTAGDEEREEHMLELLSDLLDLLDGRVRPAELLAFCDRFKGGGSTTKLGLARRKVLARQLRLAAEQGGVALLSLLQQPIDPPAAGGQGSESWIERC</sequence>
<dbReference type="OrthoDB" id="544608at2759"/>
<dbReference type="PANTHER" id="PTHR34407">
    <property type="entry name" value="EXPRESSED PROTEIN"/>
    <property type="match status" value="1"/>
</dbReference>
<dbReference type="InterPro" id="IPR036987">
    <property type="entry name" value="SRA-YDG_sf"/>
</dbReference>
<accession>A0A2P6TWZ4</accession>
<dbReference type="Pfam" id="PF02182">
    <property type="entry name" value="SAD_SRA"/>
    <property type="match status" value="1"/>
</dbReference>
<keyword evidence="7" id="KW-1185">Reference proteome</keyword>
<protein>
    <recommendedName>
        <fullName evidence="5">YDG domain-containing protein</fullName>
    </recommendedName>
</protein>
<feature type="region of interest" description="Disordered" evidence="3">
    <location>
        <begin position="55"/>
        <end position="80"/>
    </location>
</feature>
<evidence type="ECO:0000313" key="6">
    <source>
        <dbReference type="EMBL" id="PRW58582.1"/>
    </source>
</evidence>
<dbReference type="InterPro" id="IPR015947">
    <property type="entry name" value="PUA-like_sf"/>
</dbReference>
<feature type="signal peptide" evidence="4">
    <location>
        <begin position="1"/>
        <end position="31"/>
    </location>
</feature>
<evidence type="ECO:0000313" key="7">
    <source>
        <dbReference type="Proteomes" id="UP000239899"/>
    </source>
</evidence>
<comment type="caution">
    <text evidence="6">The sequence shown here is derived from an EMBL/GenBank/DDBJ whole genome shotgun (WGS) entry which is preliminary data.</text>
</comment>
<feature type="region of interest" description="Disordered" evidence="3">
    <location>
        <begin position="996"/>
        <end position="1031"/>
    </location>
</feature>
<dbReference type="SMART" id="SM00466">
    <property type="entry name" value="SRA"/>
    <property type="match status" value="1"/>
</dbReference>
<comment type="subcellular location">
    <subcellularLocation>
        <location evidence="2">Nucleus</location>
    </subcellularLocation>
</comment>
<organism evidence="6 7">
    <name type="scientific">Chlorella sorokiniana</name>
    <name type="common">Freshwater green alga</name>
    <dbReference type="NCBI Taxonomy" id="3076"/>
    <lineage>
        <taxon>Eukaryota</taxon>
        <taxon>Viridiplantae</taxon>
        <taxon>Chlorophyta</taxon>
        <taxon>core chlorophytes</taxon>
        <taxon>Trebouxiophyceae</taxon>
        <taxon>Chlorellales</taxon>
        <taxon>Chlorellaceae</taxon>
        <taxon>Chlorella clade</taxon>
        <taxon>Chlorella</taxon>
    </lineage>
</organism>
<dbReference type="InterPro" id="IPR003105">
    <property type="entry name" value="SRA_YDG"/>
</dbReference>
<dbReference type="GO" id="GO:0005634">
    <property type="term" value="C:nucleus"/>
    <property type="evidence" value="ECO:0007669"/>
    <property type="project" value="UniProtKB-SubCell"/>
</dbReference>
<keyword evidence="1 2" id="KW-0539">Nucleus</keyword>
<dbReference type="STRING" id="3076.A0A2P6TWZ4"/>
<feature type="chain" id="PRO_5015156269" description="YDG domain-containing protein" evidence="4">
    <location>
        <begin position="32"/>
        <end position="1180"/>
    </location>
</feature>
<evidence type="ECO:0000256" key="2">
    <source>
        <dbReference type="PROSITE-ProRule" id="PRU00358"/>
    </source>
</evidence>